<proteinExistence type="predicted"/>
<evidence type="ECO:0000313" key="2">
    <source>
        <dbReference type="EMBL" id="KAG7164002.1"/>
    </source>
</evidence>
<name>A0A8J5MUP3_HOMAM</name>
<dbReference type="SUPFAM" id="SSF47807">
    <property type="entry name" value="5' to 3' exonuclease, C-terminal subdomain"/>
    <property type="match status" value="1"/>
</dbReference>
<reference evidence="2" key="1">
    <citation type="journal article" date="2021" name="Sci. Adv.">
        <title>The American lobster genome reveals insights on longevity, neural, and immune adaptations.</title>
        <authorList>
            <person name="Polinski J.M."/>
            <person name="Zimin A.V."/>
            <person name="Clark K.F."/>
            <person name="Kohn A.B."/>
            <person name="Sadowski N."/>
            <person name="Timp W."/>
            <person name="Ptitsyn A."/>
            <person name="Khanna P."/>
            <person name="Romanova D.Y."/>
            <person name="Williams P."/>
            <person name="Greenwood S.J."/>
            <person name="Moroz L.L."/>
            <person name="Walt D.R."/>
            <person name="Bodnar A.G."/>
        </authorList>
    </citation>
    <scope>NUCLEOTIDE SEQUENCE</scope>
    <source>
        <strain evidence="2">GMGI-L3</strain>
    </source>
</reference>
<protein>
    <submittedName>
        <fullName evidence="2">Uncharacterized protein</fullName>
    </submittedName>
</protein>
<keyword evidence="3" id="KW-1185">Reference proteome</keyword>
<sequence>MYKATLKKNLGVERSSRFLEQAEVTVVDGCAVLWIISRPSRGSVENFIKNIIEYISNILQKTTKVVLTVKEIKVKLIGLVCQYLQENAELLPQNGRKLITTGRDSVPKEIQLGNVMCKPGMKTLHEKSDVNIEKQVLFLTSSGVGCIKVISDDTDVFMLLMHYYLSQKLTCKIFMEGTSPSRSTIDIKATVEKHRDLVADIMAAHALSGCNTVAHLCGIGKVTAMQTLKSGHRLDKLGKIVAEITEVVAARYDSQVIHDMPTVRFDVLTSKMFNKRLTSAPELRYLPPTTAAFELHVLRAHYQTMIWRSPLEVGPPNHDPRQYGWSSEQASNLLVPVPLPSDVSTAPDIIQKLIKCSCSANRPCSAARCTAVVLLPCYHAPCSCPNTTPTPQCLNTTPTPQCLNTTPTPQCLNTTPTPQCLNTTPPHSAQHHTHPTVPQHTPPHSAPTPHPPHSAPTPHPPHSAPTPHPPHSAPTPPTPQCPNTHPTHSASTPHPPHSAPTPPTPQCPNTTPTPQCPNTTPTPQCPNTTPTPQCPNTTPTPQCPNTK</sequence>
<evidence type="ECO:0000313" key="3">
    <source>
        <dbReference type="Proteomes" id="UP000747542"/>
    </source>
</evidence>
<dbReference type="Proteomes" id="UP000747542">
    <property type="component" value="Unassembled WGS sequence"/>
</dbReference>
<feature type="compositionally biased region" description="Pro residues" evidence="1">
    <location>
        <begin position="493"/>
        <end position="506"/>
    </location>
</feature>
<dbReference type="EMBL" id="JAHLQT010026055">
    <property type="protein sequence ID" value="KAG7164002.1"/>
    <property type="molecule type" value="Genomic_DNA"/>
</dbReference>
<feature type="compositionally biased region" description="Pro residues" evidence="1">
    <location>
        <begin position="440"/>
        <end position="480"/>
    </location>
</feature>
<feature type="compositionally biased region" description="Low complexity" evidence="1">
    <location>
        <begin position="481"/>
        <end position="492"/>
    </location>
</feature>
<evidence type="ECO:0000256" key="1">
    <source>
        <dbReference type="SAM" id="MobiDB-lite"/>
    </source>
</evidence>
<accession>A0A8J5MUP3</accession>
<organism evidence="2 3">
    <name type="scientific">Homarus americanus</name>
    <name type="common">American lobster</name>
    <dbReference type="NCBI Taxonomy" id="6706"/>
    <lineage>
        <taxon>Eukaryota</taxon>
        <taxon>Metazoa</taxon>
        <taxon>Ecdysozoa</taxon>
        <taxon>Arthropoda</taxon>
        <taxon>Crustacea</taxon>
        <taxon>Multicrustacea</taxon>
        <taxon>Malacostraca</taxon>
        <taxon>Eumalacostraca</taxon>
        <taxon>Eucarida</taxon>
        <taxon>Decapoda</taxon>
        <taxon>Pleocyemata</taxon>
        <taxon>Astacidea</taxon>
        <taxon>Nephropoidea</taxon>
        <taxon>Nephropidae</taxon>
        <taxon>Homarus</taxon>
    </lineage>
</organism>
<gene>
    <name evidence="2" type="ORF">Hamer_G014467</name>
</gene>
<dbReference type="PRINTS" id="PR01217">
    <property type="entry name" value="PRICHEXTENSN"/>
</dbReference>
<dbReference type="InterPro" id="IPR036279">
    <property type="entry name" value="5-3_exonuclease_C_sf"/>
</dbReference>
<feature type="compositionally biased region" description="Low complexity" evidence="1">
    <location>
        <begin position="507"/>
        <end position="547"/>
    </location>
</feature>
<comment type="caution">
    <text evidence="2">The sequence shown here is derived from an EMBL/GenBank/DDBJ whole genome shotgun (WGS) entry which is preliminary data.</text>
</comment>
<dbReference type="AlphaFoldDB" id="A0A8J5MUP3"/>
<feature type="region of interest" description="Disordered" evidence="1">
    <location>
        <begin position="421"/>
        <end position="547"/>
    </location>
</feature>